<evidence type="ECO:0000313" key="3">
    <source>
        <dbReference type="Proteomes" id="UP000019024"/>
    </source>
</evidence>
<dbReference type="InterPro" id="IPR027275">
    <property type="entry name" value="PRC-brl_dom"/>
</dbReference>
<dbReference type="HOGENOM" id="CLU_174517_1_0_2"/>
<organism evidence="2 3">
    <name type="scientific">Halostagnicola larsenii XH-48</name>
    <dbReference type="NCBI Taxonomy" id="797299"/>
    <lineage>
        <taxon>Archaea</taxon>
        <taxon>Methanobacteriati</taxon>
        <taxon>Methanobacteriota</taxon>
        <taxon>Stenosarchaea group</taxon>
        <taxon>Halobacteria</taxon>
        <taxon>Halobacteriales</taxon>
        <taxon>Natrialbaceae</taxon>
        <taxon>Halostagnicola</taxon>
    </lineage>
</organism>
<keyword evidence="3" id="KW-1185">Reference proteome</keyword>
<dbReference type="SUPFAM" id="SSF50346">
    <property type="entry name" value="PRC-barrel domain"/>
    <property type="match status" value="1"/>
</dbReference>
<dbReference type="PANTHER" id="PTHR38137:SF2">
    <property type="entry name" value="PRC-BARREL DOMAIN-CONTAINING PROTEIN"/>
    <property type="match status" value="1"/>
</dbReference>
<dbReference type="Gene3D" id="2.30.30.240">
    <property type="entry name" value="PRC-barrel domain"/>
    <property type="match status" value="1"/>
</dbReference>
<evidence type="ECO:0000313" key="2">
    <source>
        <dbReference type="EMBL" id="AHG01256.1"/>
    </source>
</evidence>
<dbReference type="Proteomes" id="UP000019024">
    <property type="component" value="Plasmid unnamed"/>
</dbReference>
<dbReference type="KEGG" id="hlr:HALLA_02440"/>
<protein>
    <submittedName>
        <fullName evidence="2">Photosystem reaction center subunit H</fullName>
    </submittedName>
</protein>
<dbReference type="AlphaFoldDB" id="W0JRA4"/>
<geneLocation type="plasmid" evidence="2">
    <name>unnamed</name>
</geneLocation>
<sequence length="81" mass="9114">MDEILARNLIDKSIIGTDGTDFGTLYNVTMGIESADLRNLVINPNEDLPLQSVDFETDDDGRLLIPMDHISRLNDQIVIQR</sequence>
<dbReference type="EMBL" id="CP007056">
    <property type="protein sequence ID" value="AHG01256.1"/>
    <property type="molecule type" value="Genomic_DNA"/>
</dbReference>
<dbReference type="RefSeq" id="WP_049954194.1">
    <property type="nucleotide sequence ID" value="NZ_CP007056.1"/>
</dbReference>
<dbReference type="eggNOG" id="arCOG02155">
    <property type="taxonomic scope" value="Archaea"/>
</dbReference>
<dbReference type="InterPro" id="IPR011033">
    <property type="entry name" value="PRC_barrel-like_sf"/>
</dbReference>
<gene>
    <name evidence="2" type="ORF">HALLA_02440</name>
</gene>
<proteinExistence type="predicted"/>
<name>W0JRA4_9EURY</name>
<evidence type="ECO:0000259" key="1">
    <source>
        <dbReference type="Pfam" id="PF05239"/>
    </source>
</evidence>
<dbReference type="Pfam" id="PF05239">
    <property type="entry name" value="PRC"/>
    <property type="match status" value="1"/>
</dbReference>
<reference evidence="2 3" key="1">
    <citation type="submission" date="2014-01" db="EMBL/GenBank/DDBJ databases">
        <authorList>
            <consortium name="DOE Joint Genome Institute"/>
            <person name="Anderson I."/>
            <person name="Huntemann M."/>
            <person name="Han J."/>
            <person name="Chen A."/>
            <person name="Kyrpides N."/>
            <person name="Mavromatis K."/>
            <person name="Markowitz V."/>
            <person name="Palaniappan K."/>
            <person name="Ivanova N."/>
            <person name="Schaumberg A."/>
            <person name="Pati A."/>
            <person name="Liolios K."/>
            <person name="Nordberg H.P."/>
            <person name="Cantor M.N."/>
            <person name="Hua S.X."/>
            <person name="Woyke T."/>
        </authorList>
    </citation>
    <scope>NUCLEOTIDE SEQUENCE [LARGE SCALE GENOMIC DNA]</scope>
    <source>
        <strain evidence="2 3">XH-48</strain>
        <plasmid evidence="3">1</plasmid>
    </source>
</reference>
<accession>W0JRA4</accession>
<dbReference type="OrthoDB" id="85079at2157"/>
<feature type="domain" description="PRC-barrel" evidence="1">
    <location>
        <begin position="1"/>
        <end position="80"/>
    </location>
</feature>
<dbReference type="PANTHER" id="PTHR38137">
    <property type="entry name" value="PRC-BARREL DOMAIN PROTEIN"/>
    <property type="match status" value="1"/>
</dbReference>
<dbReference type="GeneID" id="25146677"/>
<keyword evidence="2" id="KW-0614">Plasmid</keyword>